<keyword evidence="1" id="KW-0472">Membrane</keyword>
<gene>
    <name evidence="2" type="ORF">ACFFJP_01525</name>
</gene>
<keyword evidence="3" id="KW-1185">Reference proteome</keyword>
<evidence type="ECO:0000313" key="3">
    <source>
        <dbReference type="Proteomes" id="UP001589813"/>
    </source>
</evidence>
<accession>A0ABV6B7W9</accession>
<evidence type="ECO:0000313" key="2">
    <source>
        <dbReference type="EMBL" id="MFC0046967.1"/>
    </source>
</evidence>
<evidence type="ECO:0000256" key="1">
    <source>
        <dbReference type="SAM" id="Phobius"/>
    </source>
</evidence>
<dbReference type="Proteomes" id="UP001589813">
    <property type="component" value="Unassembled WGS sequence"/>
</dbReference>
<keyword evidence="1" id="KW-0812">Transmembrane</keyword>
<keyword evidence="1" id="KW-1133">Transmembrane helix</keyword>
<sequence length="144" mass="15613">MTQVRQRTEVLRYSWHSRSSCPALLRIWQSSEVAMQTSTDPLKMNTSADAKASGFNHVIDQASAAAHPVIDQFSVKAHDTVDRLASAASHSAENFDVRSEQLTAAGQRLGNAVRGQIRRRPVAVLGAAVATGFVISWLLKSRAG</sequence>
<dbReference type="EMBL" id="JBHLXP010000001">
    <property type="protein sequence ID" value="MFC0046967.1"/>
    <property type="molecule type" value="Genomic_DNA"/>
</dbReference>
<comment type="caution">
    <text evidence="2">The sequence shown here is derived from an EMBL/GenBank/DDBJ whole genome shotgun (WGS) entry which is preliminary data.</text>
</comment>
<reference evidence="2 3" key="1">
    <citation type="submission" date="2024-09" db="EMBL/GenBank/DDBJ databases">
        <authorList>
            <person name="Sun Q."/>
            <person name="Mori K."/>
        </authorList>
    </citation>
    <scope>NUCLEOTIDE SEQUENCE [LARGE SCALE GENOMIC DNA]</scope>
    <source>
        <strain evidence="2 3">KCTC 23315</strain>
    </source>
</reference>
<protein>
    <recommendedName>
        <fullName evidence="4">DUF883 family protein</fullName>
    </recommendedName>
</protein>
<evidence type="ECO:0008006" key="4">
    <source>
        <dbReference type="Google" id="ProtNLM"/>
    </source>
</evidence>
<feature type="transmembrane region" description="Helical" evidence="1">
    <location>
        <begin position="122"/>
        <end position="139"/>
    </location>
</feature>
<proteinExistence type="predicted"/>
<name>A0ABV6B7W9_9GAMM</name>
<dbReference type="RefSeq" id="WP_377239739.1">
    <property type="nucleotide sequence ID" value="NZ_JBHLXP010000001.1"/>
</dbReference>
<organism evidence="2 3">
    <name type="scientific">Rheinheimera tilapiae</name>
    <dbReference type="NCBI Taxonomy" id="875043"/>
    <lineage>
        <taxon>Bacteria</taxon>
        <taxon>Pseudomonadati</taxon>
        <taxon>Pseudomonadota</taxon>
        <taxon>Gammaproteobacteria</taxon>
        <taxon>Chromatiales</taxon>
        <taxon>Chromatiaceae</taxon>
        <taxon>Rheinheimera</taxon>
    </lineage>
</organism>